<accession>A0A1B7P322</accession>
<organism evidence="3 4">
    <name type="scientific">Emergomyces africanus</name>
    <dbReference type="NCBI Taxonomy" id="1955775"/>
    <lineage>
        <taxon>Eukaryota</taxon>
        <taxon>Fungi</taxon>
        <taxon>Dikarya</taxon>
        <taxon>Ascomycota</taxon>
        <taxon>Pezizomycotina</taxon>
        <taxon>Eurotiomycetes</taxon>
        <taxon>Eurotiomycetidae</taxon>
        <taxon>Onygenales</taxon>
        <taxon>Ajellomycetaceae</taxon>
        <taxon>Emergomyces</taxon>
    </lineage>
</organism>
<protein>
    <recommendedName>
        <fullName evidence="5">Protein rds1</fullName>
    </recommendedName>
</protein>
<dbReference type="AlphaFoldDB" id="A0A1B7P322"/>
<keyword evidence="2" id="KW-0732">Signal</keyword>
<dbReference type="PANTHER" id="PTHR38705">
    <property type="entry name" value="PROTEIN RDS1"/>
    <property type="match status" value="1"/>
</dbReference>
<feature type="chain" id="PRO_5008598386" description="Protein rds1" evidence="2">
    <location>
        <begin position="23"/>
        <end position="527"/>
    </location>
</feature>
<evidence type="ECO:0008006" key="5">
    <source>
        <dbReference type="Google" id="ProtNLM"/>
    </source>
</evidence>
<dbReference type="STRING" id="1658172.A0A1B7P322"/>
<feature type="signal peptide" evidence="2">
    <location>
        <begin position="1"/>
        <end position="22"/>
    </location>
</feature>
<sequence length="527" mass="55326">MPPNHMAAGVLAAALAAAVVSAQGTSESGESITYASGIVVPATPPVVSGINVSHGSFTGTPSVTGALRGTGIPGTGIIPKPAPANATTYPSDGRLHDQQPAPYVPGGGLGTNGTMPVYNAKSDYDFQSLALALYFDWIKLDLFKYGLSRFSEREFRRAGLTEEDRYLIQFMSEQEIGHATLLSNIIGRAAPMQCNYNYPNFTDVREWLDFSQKLTRNGEAGVYGFLPHLNSREAAAMLLRSITVGARQQMVFRQFQGLFPMPVWFEVGIPQSWAWSLLAPYIASCPSNQTQLVWRNYPALRVINQPNPVRSNGSAAVNETLGPWLNSLNDTDIPPRERCNASECGPAITQNRSIPLSSPERQVRLQWEAPGKPIGPNNSYVTSSSAGAPAFVVWVTQLNVTYSPLTGVTSSGGGGGGGGGQNATNSTGGTGGTGAGGGRGASGVGRMNLGRRQTNNETTGGGGGGAGGGLMMTGSTIQPNLTTFEGDPAINGTIFIAITDTNLFLTPFNLSLINPHVLAGPAVYQAG</sequence>
<comment type="caution">
    <text evidence="3">The sequence shown here is derived from an EMBL/GenBank/DDBJ whole genome shotgun (WGS) entry which is preliminary data.</text>
</comment>
<evidence type="ECO:0000313" key="4">
    <source>
        <dbReference type="Proteomes" id="UP000091918"/>
    </source>
</evidence>
<dbReference type="InterPro" id="IPR039254">
    <property type="entry name" value="Rds1"/>
</dbReference>
<feature type="compositionally biased region" description="Gly residues" evidence="1">
    <location>
        <begin position="412"/>
        <end position="421"/>
    </location>
</feature>
<dbReference type="Proteomes" id="UP000091918">
    <property type="component" value="Unassembled WGS sequence"/>
</dbReference>
<feature type="compositionally biased region" description="Gly residues" evidence="1">
    <location>
        <begin position="459"/>
        <end position="471"/>
    </location>
</feature>
<keyword evidence="4" id="KW-1185">Reference proteome</keyword>
<name>A0A1B7P322_9EURO</name>
<evidence type="ECO:0000313" key="3">
    <source>
        <dbReference type="EMBL" id="OAX83257.1"/>
    </source>
</evidence>
<evidence type="ECO:0000256" key="1">
    <source>
        <dbReference type="SAM" id="MobiDB-lite"/>
    </source>
</evidence>
<feature type="region of interest" description="Disordered" evidence="1">
    <location>
        <begin position="412"/>
        <end position="474"/>
    </location>
</feature>
<evidence type="ECO:0000256" key="2">
    <source>
        <dbReference type="SAM" id="SignalP"/>
    </source>
</evidence>
<dbReference type="PANTHER" id="PTHR38705:SF1">
    <property type="entry name" value="PROTEIN RDS1"/>
    <property type="match status" value="1"/>
</dbReference>
<dbReference type="Pfam" id="PF13668">
    <property type="entry name" value="Ferritin_2"/>
    <property type="match status" value="1"/>
</dbReference>
<dbReference type="OrthoDB" id="2098436at2759"/>
<reference evidence="3 4" key="1">
    <citation type="submission" date="2015-07" db="EMBL/GenBank/DDBJ databases">
        <title>Emmonsia species relationships and genome sequence.</title>
        <authorList>
            <person name="Cuomo C.A."/>
            <person name="Schwartz I.S."/>
            <person name="Kenyon C."/>
            <person name="de Hoog G.S."/>
            <person name="Govender N.P."/>
            <person name="Botha A."/>
            <person name="Moreno L."/>
            <person name="de Vries M."/>
            <person name="Munoz J.F."/>
            <person name="Stielow J.B."/>
        </authorList>
    </citation>
    <scope>NUCLEOTIDE SEQUENCE [LARGE SCALE GENOMIC DNA]</scope>
    <source>
        <strain evidence="3 4">CBS 136260</strain>
    </source>
</reference>
<feature type="compositionally biased region" description="Gly residues" evidence="1">
    <location>
        <begin position="428"/>
        <end position="443"/>
    </location>
</feature>
<gene>
    <name evidence="3" type="ORF">ACJ72_02387</name>
</gene>
<dbReference type="EMBL" id="LGUA01000197">
    <property type="protein sequence ID" value="OAX83257.1"/>
    <property type="molecule type" value="Genomic_DNA"/>
</dbReference>
<proteinExistence type="predicted"/>